<dbReference type="InterPro" id="IPR005548">
    <property type="entry name" value="Cell_div_FtsQ/DivIB_C"/>
</dbReference>
<organism evidence="12">
    <name type="scientific">freshwater metagenome</name>
    <dbReference type="NCBI Taxonomy" id="449393"/>
    <lineage>
        <taxon>unclassified sequences</taxon>
        <taxon>metagenomes</taxon>
        <taxon>ecological metagenomes</taxon>
    </lineage>
</organism>
<feature type="transmembrane region" description="Helical" evidence="10">
    <location>
        <begin position="56"/>
        <end position="74"/>
    </location>
</feature>
<dbReference type="InterPro" id="IPR026579">
    <property type="entry name" value="FtsQ"/>
</dbReference>
<keyword evidence="2" id="KW-1003">Cell membrane</keyword>
<sequence>MSAPSSGSSSGKKRVVISDDDSGPVPASEPAPAGASRFRQRRIAIRRAAGRRRLRWFSLVGIAVAAVLVILLLLTSPILSIRNVEVEGNVYADPTMLGEVISDLKGEPILTADLHAAEVRLESIPWVREASLSTHLPSRVLIQIVERRPIAFYRAVDGFNRVIDRDGRVLDVIEGDPVDYFPIRGTGPNLSAGDTVGQPFLGAAQLINALPADLLARLIAMSVSADGDVSMSLTNEVEVLFGRPNDFQTKLVGVVNEIKKQGSNKYATIDVSSGEPSVR</sequence>
<evidence type="ECO:0000256" key="10">
    <source>
        <dbReference type="SAM" id="Phobius"/>
    </source>
</evidence>
<dbReference type="GO" id="GO:0016020">
    <property type="term" value="C:membrane"/>
    <property type="evidence" value="ECO:0007669"/>
    <property type="project" value="UniProtKB-SubCell"/>
</dbReference>
<evidence type="ECO:0000256" key="1">
    <source>
        <dbReference type="ARBA" id="ARBA00004370"/>
    </source>
</evidence>
<keyword evidence="8" id="KW-0131">Cell cycle</keyword>
<proteinExistence type="predicted"/>
<dbReference type="AlphaFoldDB" id="A0A6J6DVX0"/>
<evidence type="ECO:0000256" key="8">
    <source>
        <dbReference type="ARBA" id="ARBA00023306"/>
    </source>
</evidence>
<dbReference type="Gene3D" id="3.10.20.310">
    <property type="entry name" value="membrane protein fhac"/>
    <property type="match status" value="1"/>
</dbReference>
<dbReference type="PANTHER" id="PTHR35851:SF1">
    <property type="entry name" value="CELL DIVISION PROTEIN FTSQ"/>
    <property type="match status" value="1"/>
</dbReference>
<name>A0A6J6DVX0_9ZZZZ</name>
<evidence type="ECO:0000256" key="9">
    <source>
        <dbReference type="SAM" id="MobiDB-lite"/>
    </source>
</evidence>
<keyword evidence="5 10" id="KW-0812">Transmembrane</keyword>
<evidence type="ECO:0000313" key="12">
    <source>
        <dbReference type="EMBL" id="CAB4567095.1"/>
    </source>
</evidence>
<evidence type="ECO:0000259" key="11">
    <source>
        <dbReference type="PROSITE" id="PS51779"/>
    </source>
</evidence>
<evidence type="ECO:0000256" key="7">
    <source>
        <dbReference type="ARBA" id="ARBA00023136"/>
    </source>
</evidence>
<keyword evidence="3" id="KW-0997">Cell inner membrane</keyword>
<dbReference type="InterPro" id="IPR013685">
    <property type="entry name" value="POTRA_FtsQ_type"/>
</dbReference>
<keyword evidence="6 10" id="KW-1133">Transmembrane helix</keyword>
<evidence type="ECO:0000256" key="3">
    <source>
        <dbReference type="ARBA" id="ARBA00022519"/>
    </source>
</evidence>
<dbReference type="EMBL" id="CAEZTS010000007">
    <property type="protein sequence ID" value="CAB4567095.1"/>
    <property type="molecule type" value="Genomic_DNA"/>
</dbReference>
<gene>
    <name evidence="12" type="ORF">UFOPK1722_00146</name>
</gene>
<evidence type="ECO:0000256" key="2">
    <source>
        <dbReference type="ARBA" id="ARBA00022475"/>
    </source>
</evidence>
<dbReference type="Pfam" id="PF03799">
    <property type="entry name" value="FtsQ_DivIB_C"/>
    <property type="match status" value="1"/>
</dbReference>
<dbReference type="GO" id="GO:0090529">
    <property type="term" value="P:cell septum assembly"/>
    <property type="evidence" value="ECO:0007669"/>
    <property type="project" value="InterPro"/>
</dbReference>
<keyword evidence="4" id="KW-0132">Cell division</keyword>
<feature type="region of interest" description="Disordered" evidence="9">
    <location>
        <begin position="1"/>
        <end position="34"/>
    </location>
</feature>
<protein>
    <submittedName>
        <fullName evidence="12">Unannotated protein</fullName>
    </submittedName>
</protein>
<dbReference type="PROSITE" id="PS51779">
    <property type="entry name" value="POTRA"/>
    <property type="match status" value="1"/>
</dbReference>
<dbReference type="Pfam" id="PF08478">
    <property type="entry name" value="POTRA_1"/>
    <property type="match status" value="1"/>
</dbReference>
<evidence type="ECO:0000256" key="5">
    <source>
        <dbReference type="ARBA" id="ARBA00022692"/>
    </source>
</evidence>
<accession>A0A6J6DVX0</accession>
<feature type="compositionally biased region" description="Low complexity" evidence="9">
    <location>
        <begin position="1"/>
        <end position="10"/>
    </location>
</feature>
<evidence type="ECO:0000256" key="4">
    <source>
        <dbReference type="ARBA" id="ARBA00022618"/>
    </source>
</evidence>
<dbReference type="PANTHER" id="PTHR35851">
    <property type="entry name" value="CELL DIVISION PROTEIN FTSQ"/>
    <property type="match status" value="1"/>
</dbReference>
<comment type="subcellular location">
    <subcellularLocation>
        <location evidence="1">Membrane</location>
    </subcellularLocation>
</comment>
<reference evidence="12" key="1">
    <citation type="submission" date="2020-05" db="EMBL/GenBank/DDBJ databases">
        <authorList>
            <person name="Chiriac C."/>
            <person name="Salcher M."/>
            <person name="Ghai R."/>
            <person name="Kavagutti S V."/>
        </authorList>
    </citation>
    <scope>NUCLEOTIDE SEQUENCE</scope>
</reference>
<evidence type="ECO:0000256" key="6">
    <source>
        <dbReference type="ARBA" id="ARBA00022989"/>
    </source>
</evidence>
<dbReference type="InterPro" id="IPR034746">
    <property type="entry name" value="POTRA"/>
</dbReference>
<feature type="domain" description="POTRA" evidence="11">
    <location>
        <begin position="79"/>
        <end position="147"/>
    </location>
</feature>
<keyword evidence="7 10" id="KW-0472">Membrane</keyword>